<proteinExistence type="predicted"/>
<evidence type="ECO:0000313" key="3">
    <source>
        <dbReference type="Proteomes" id="UP000650467"/>
    </source>
</evidence>
<name>A0A835T1C6_CHLIN</name>
<keyword evidence="3" id="KW-1185">Reference proteome</keyword>
<evidence type="ECO:0000313" key="2">
    <source>
        <dbReference type="EMBL" id="KAG2437152.1"/>
    </source>
</evidence>
<sequence>MMLYRACTAPRAAAGRRDVGAPADRPALARRTACCSSPGCRCGRHGPSRLQQLRPGAAAAWRAVRAAADPRDAAGTSAGYGHPDVPEEWQDEWMSGARHTSGGGGGGGGGGSAAAASAGGSVIRRATGDQVPEAWVDEWQSGNPAVEDLDPTTPGGGIGGSSTSSGSSGRSARAGGGSSGSVPADTEQEIPDANVAGLSATDFGGSGSGSTPTAAQGTAAAASGVDQGRVGASLAGGLGARDAEAMEASRQAASGTPQPGGGGGEREDEDEPYSSHRRRGNWMT</sequence>
<reference evidence="2" key="1">
    <citation type="journal article" date="2020" name="bioRxiv">
        <title>Comparative genomics of Chlamydomonas.</title>
        <authorList>
            <person name="Craig R.J."/>
            <person name="Hasan A.R."/>
            <person name="Ness R.W."/>
            <person name="Keightley P.D."/>
        </authorList>
    </citation>
    <scope>NUCLEOTIDE SEQUENCE</scope>
    <source>
        <strain evidence="2">SAG 7.73</strain>
    </source>
</reference>
<feature type="compositionally biased region" description="Low complexity" evidence="1">
    <location>
        <begin position="161"/>
        <end position="173"/>
    </location>
</feature>
<comment type="caution">
    <text evidence="2">The sequence shown here is derived from an EMBL/GenBank/DDBJ whole genome shotgun (WGS) entry which is preliminary data.</text>
</comment>
<accession>A0A835T1C6</accession>
<feature type="compositionally biased region" description="Basic residues" evidence="1">
    <location>
        <begin position="275"/>
        <end position="284"/>
    </location>
</feature>
<dbReference type="OrthoDB" id="550161at2759"/>
<feature type="compositionally biased region" description="Gly residues" evidence="1">
    <location>
        <begin position="101"/>
        <end position="112"/>
    </location>
</feature>
<evidence type="ECO:0000256" key="1">
    <source>
        <dbReference type="SAM" id="MobiDB-lite"/>
    </source>
</evidence>
<dbReference type="EMBL" id="JAEHOC010000011">
    <property type="protein sequence ID" value="KAG2437152.1"/>
    <property type="molecule type" value="Genomic_DNA"/>
</dbReference>
<feature type="compositionally biased region" description="Low complexity" evidence="1">
    <location>
        <begin position="199"/>
        <end position="224"/>
    </location>
</feature>
<dbReference type="AlphaFoldDB" id="A0A835T1C6"/>
<dbReference type="Proteomes" id="UP000650467">
    <property type="component" value="Unassembled WGS sequence"/>
</dbReference>
<gene>
    <name evidence="2" type="ORF">HXX76_005819</name>
</gene>
<organism evidence="2 3">
    <name type="scientific">Chlamydomonas incerta</name>
    <dbReference type="NCBI Taxonomy" id="51695"/>
    <lineage>
        <taxon>Eukaryota</taxon>
        <taxon>Viridiplantae</taxon>
        <taxon>Chlorophyta</taxon>
        <taxon>core chlorophytes</taxon>
        <taxon>Chlorophyceae</taxon>
        <taxon>CS clade</taxon>
        <taxon>Chlamydomonadales</taxon>
        <taxon>Chlamydomonadaceae</taxon>
        <taxon>Chlamydomonas</taxon>
    </lineage>
</organism>
<protein>
    <submittedName>
        <fullName evidence="2">Uncharacterized protein</fullName>
    </submittedName>
</protein>
<feature type="region of interest" description="Disordered" evidence="1">
    <location>
        <begin position="67"/>
        <end position="284"/>
    </location>
</feature>